<protein>
    <submittedName>
        <fullName evidence="1">Uncharacterized protein</fullName>
    </submittedName>
</protein>
<name>A0A3A8Q5L6_9BACT</name>
<comment type="caution">
    <text evidence="1">The sequence shown here is derived from an EMBL/GenBank/DDBJ whole genome shotgun (WGS) entry which is preliminary data.</text>
</comment>
<proteinExistence type="predicted"/>
<sequence>MRVLPSAPVTCFVCGSTFTVQNRMEMKDGKANVHPEPSACPFCEAPLLAIPELNVGIAKGLLLTHAGAPEEKKAYRTVARYLEQFTRTEAEIDTLLKLAREFDFDAWEALNRRLLQHDKDAGLKMELKFIPKLRKEAEDGGLLEQLQRAAAPVKDAYRARWNHHMAIFRQRKPS</sequence>
<accession>A0A3A8Q5L6</accession>
<organism evidence="1 2">
    <name type="scientific">Corallococcus interemptor</name>
    <dbReference type="NCBI Taxonomy" id="2316720"/>
    <lineage>
        <taxon>Bacteria</taxon>
        <taxon>Pseudomonadati</taxon>
        <taxon>Myxococcota</taxon>
        <taxon>Myxococcia</taxon>
        <taxon>Myxococcales</taxon>
        <taxon>Cystobacterineae</taxon>
        <taxon>Myxococcaceae</taxon>
        <taxon>Corallococcus</taxon>
    </lineage>
</organism>
<dbReference type="EMBL" id="RAWM01000107">
    <property type="protein sequence ID" value="RKH62781.1"/>
    <property type="molecule type" value="Genomic_DNA"/>
</dbReference>
<reference evidence="2" key="1">
    <citation type="submission" date="2018-09" db="EMBL/GenBank/DDBJ databases">
        <authorList>
            <person name="Livingstone P.G."/>
            <person name="Whitworth D.E."/>
        </authorList>
    </citation>
    <scope>NUCLEOTIDE SEQUENCE [LARGE SCALE GENOMIC DNA]</scope>
    <source>
        <strain evidence="2">AB047A</strain>
    </source>
</reference>
<dbReference type="OrthoDB" id="5504199at2"/>
<gene>
    <name evidence="1" type="ORF">D7X96_29175</name>
</gene>
<evidence type="ECO:0000313" key="2">
    <source>
        <dbReference type="Proteomes" id="UP000282656"/>
    </source>
</evidence>
<dbReference type="Proteomes" id="UP000282656">
    <property type="component" value="Unassembled WGS sequence"/>
</dbReference>
<evidence type="ECO:0000313" key="1">
    <source>
        <dbReference type="EMBL" id="RKH62781.1"/>
    </source>
</evidence>
<dbReference type="AlphaFoldDB" id="A0A3A8Q5L6"/>
<dbReference type="RefSeq" id="WP_121771255.1">
    <property type="nucleotide sequence ID" value="NZ_RAWM01000107.1"/>
</dbReference>
<keyword evidence="2" id="KW-1185">Reference proteome</keyword>